<reference evidence="2 3" key="1">
    <citation type="submission" date="2016-08" db="EMBL/GenBank/DDBJ databases">
        <authorList>
            <consortium name="Lentinula edodes genome sequencing consortium"/>
            <person name="Sakamoto Y."/>
            <person name="Nakade K."/>
            <person name="Sato S."/>
            <person name="Yoshida Y."/>
            <person name="Miyazaki K."/>
            <person name="Natsume S."/>
            <person name="Konno N."/>
        </authorList>
    </citation>
    <scope>NUCLEOTIDE SEQUENCE [LARGE SCALE GENOMIC DNA]</scope>
    <source>
        <strain evidence="2 3">NBRC 111202</strain>
    </source>
</reference>
<sequence>MFSKNLLAVFALVGSAFAVCPDALRFGSLAISPEPIVLGQPVTFTANNTCAIELGYTPVYSDYTLVVPAANNSGYQPPIYFARRDGPFDNIDTFSITFDPTYYGFTTYPDSQYEVVWTTTHVGNNDSYGTTLTTGSITYAVSIAQASD</sequence>
<proteinExistence type="predicted"/>
<reference evidence="2 3" key="2">
    <citation type="submission" date="2017-02" db="EMBL/GenBank/DDBJ databases">
        <title>A genome survey and senescence transcriptome analysis in Lentinula edodes.</title>
        <authorList>
            <person name="Sakamoto Y."/>
            <person name="Nakade K."/>
            <person name="Sato S."/>
            <person name="Yoshida Y."/>
            <person name="Miyazaki K."/>
            <person name="Natsume S."/>
            <person name="Konno N."/>
        </authorList>
    </citation>
    <scope>NUCLEOTIDE SEQUENCE [LARGE SCALE GENOMIC DNA]</scope>
    <source>
        <strain evidence="2 3">NBRC 111202</strain>
    </source>
</reference>
<organism evidence="2 3">
    <name type="scientific">Lentinula edodes</name>
    <name type="common">Shiitake mushroom</name>
    <name type="synonym">Lentinus edodes</name>
    <dbReference type="NCBI Taxonomy" id="5353"/>
    <lineage>
        <taxon>Eukaryota</taxon>
        <taxon>Fungi</taxon>
        <taxon>Dikarya</taxon>
        <taxon>Basidiomycota</taxon>
        <taxon>Agaricomycotina</taxon>
        <taxon>Agaricomycetes</taxon>
        <taxon>Agaricomycetidae</taxon>
        <taxon>Agaricales</taxon>
        <taxon>Marasmiineae</taxon>
        <taxon>Omphalotaceae</taxon>
        <taxon>Lentinula</taxon>
    </lineage>
</organism>
<dbReference type="AlphaFoldDB" id="A0A1Q3E0U4"/>
<protein>
    <recommendedName>
        <fullName evidence="4">Small secreted protein</fullName>
    </recommendedName>
</protein>
<gene>
    <name evidence="2" type="ORF">LENED_002371</name>
</gene>
<evidence type="ECO:0000256" key="1">
    <source>
        <dbReference type="SAM" id="SignalP"/>
    </source>
</evidence>
<dbReference type="Proteomes" id="UP000188533">
    <property type="component" value="Unassembled WGS sequence"/>
</dbReference>
<comment type="caution">
    <text evidence="2">The sequence shown here is derived from an EMBL/GenBank/DDBJ whole genome shotgun (WGS) entry which is preliminary data.</text>
</comment>
<feature type="signal peptide" evidence="1">
    <location>
        <begin position="1"/>
        <end position="18"/>
    </location>
</feature>
<evidence type="ECO:0000313" key="3">
    <source>
        <dbReference type="Proteomes" id="UP000188533"/>
    </source>
</evidence>
<feature type="chain" id="PRO_5012004019" description="Small secreted protein" evidence="1">
    <location>
        <begin position="19"/>
        <end position="148"/>
    </location>
</feature>
<dbReference type="EMBL" id="BDGU01000042">
    <property type="protein sequence ID" value="GAW00820.1"/>
    <property type="molecule type" value="Genomic_DNA"/>
</dbReference>
<keyword evidence="3" id="KW-1185">Reference proteome</keyword>
<name>A0A1Q3E0U4_LENED</name>
<evidence type="ECO:0008006" key="4">
    <source>
        <dbReference type="Google" id="ProtNLM"/>
    </source>
</evidence>
<keyword evidence="1" id="KW-0732">Signal</keyword>
<evidence type="ECO:0000313" key="2">
    <source>
        <dbReference type="EMBL" id="GAW00820.1"/>
    </source>
</evidence>
<accession>A0A1Q3E0U4</accession>